<dbReference type="PANTHER" id="PTHR11716:SF56">
    <property type="entry name" value="GROUP IIE SECRETORY PHOSPHOLIPASE A2"/>
    <property type="match status" value="1"/>
</dbReference>
<accession>A0A7K4Z550</accession>
<evidence type="ECO:0000313" key="9">
    <source>
        <dbReference type="EMBL" id="NWR66492.1"/>
    </source>
</evidence>
<evidence type="ECO:0000313" key="10">
    <source>
        <dbReference type="Proteomes" id="UP000551127"/>
    </source>
</evidence>
<comment type="subcellular location">
    <subcellularLocation>
        <location evidence="1">Secreted</location>
    </subcellularLocation>
</comment>
<dbReference type="SUPFAM" id="SSF48619">
    <property type="entry name" value="Phospholipase A2, PLA2"/>
    <property type="match status" value="1"/>
</dbReference>
<keyword evidence="3 6" id="KW-1015">Disulfide bond</keyword>
<dbReference type="InterPro" id="IPR036444">
    <property type="entry name" value="PLipase_A2_dom_sf"/>
</dbReference>
<sequence length="141" mass="15618">PSALNPPSPVAGLVPAGCNVLQFGAMIKHKTGKLPLSYVGYGCHCGLGGAKKPLDATDRCCHAHDCCYKKLMSPRCDPKLVTYRFSMQKTQITCKSKARCQRQSCECDKKAAECFQRSLKTYRDAYKNYPKFRCKGRAPSC</sequence>
<dbReference type="Pfam" id="PF00068">
    <property type="entry name" value="Phospholip_A2_1"/>
    <property type="match status" value="1"/>
</dbReference>
<feature type="disulfide bond" evidence="6">
    <location>
        <begin position="76"/>
        <end position="100"/>
    </location>
</feature>
<keyword evidence="2" id="KW-0964">Secreted</keyword>
<feature type="disulfide bond" evidence="6">
    <location>
        <begin position="94"/>
        <end position="105"/>
    </location>
</feature>
<feature type="disulfide bond" evidence="6">
    <location>
        <begin position="43"/>
        <end position="134"/>
    </location>
</feature>
<dbReference type="Proteomes" id="UP000551127">
    <property type="component" value="Unassembled WGS sequence"/>
</dbReference>
<comment type="caution">
    <text evidence="9">The sequence shown here is derived from an EMBL/GenBank/DDBJ whole genome shotgun (WGS) entry which is preliminary data.</text>
</comment>
<dbReference type="InterPro" id="IPR033113">
    <property type="entry name" value="PLA2_histidine"/>
</dbReference>
<feature type="binding site" evidence="5">
    <location>
        <position position="48"/>
    </location>
    <ligand>
        <name>Ca(2+)</name>
        <dbReference type="ChEBI" id="CHEBI:29108"/>
    </ligand>
</feature>
<evidence type="ECO:0000256" key="5">
    <source>
        <dbReference type="PIRSR" id="PIRSR601211-2"/>
    </source>
</evidence>
<evidence type="ECO:0000256" key="2">
    <source>
        <dbReference type="ARBA" id="ARBA00022525"/>
    </source>
</evidence>
<dbReference type="GO" id="GO:0050482">
    <property type="term" value="P:arachidonate secretion"/>
    <property type="evidence" value="ECO:0007669"/>
    <property type="project" value="InterPro"/>
</dbReference>
<dbReference type="EMBL" id="VYZL01005364">
    <property type="protein sequence ID" value="NWR66492.1"/>
    <property type="molecule type" value="Genomic_DNA"/>
</dbReference>
<feature type="active site" evidence="4">
    <location>
        <position position="64"/>
    </location>
</feature>
<feature type="binding site" evidence="5">
    <location>
        <position position="65"/>
    </location>
    <ligand>
        <name>Ca(2+)</name>
        <dbReference type="ChEBI" id="CHEBI:29108"/>
    </ligand>
</feature>
<dbReference type="Gene3D" id="1.20.90.10">
    <property type="entry name" value="Phospholipase A2 domain"/>
    <property type="match status" value="1"/>
</dbReference>
<feature type="disulfide bond" evidence="6">
    <location>
        <begin position="60"/>
        <end position="114"/>
    </location>
</feature>
<dbReference type="InterPro" id="IPR016090">
    <property type="entry name" value="PLA2-like_dom"/>
</dbReference>
<evidence type="ECO:0000256" key="4">
    <source>
        <dbReference type="PIRSR" id="PIRSR601211-1"/>
    </source>
</evidence>
<dbReference type="GO" id="GO:0005576">
    <property type="term" value="C:extracellular region"/>
    <property type="evidence" value="ECO:0007669"/>
    <property type="project" value="UniProtKB-SubCell"/>
</dbReference>
<organism evidence="9 10">
    <name type="scientific">Bucorvus abyssinicus</name>
    <name type="common">Northern ground-hornbill</name>
    <name type="synonym">Abyssinian ground-hornbill</name>
    <dbReference type="NCBI Taxonomy" id="153643"/>
    <lineage>
        <taxon>Eukaryota</taxon>
        <taxon>Metazoa</taxon>
        <taxon>Chordata</taxon>
        <taxon>Craniata</taxon>
        <taxon>Vertebrata</taxon>
        <taxon>Euteleostomi</taxon>
        <taxon>Archelosauria</taxon>
        <taxon>Archosauria</taxon>
        <taxon>Dinosauria</taxon>
        <taxon>Saurischia</taxon>
        <taxon>Theropoda</taxon>
        <taxon>Coelurosauria</taxon>
        <taxon>Aves</taxon>
        <taxon>Neognathae</taxon>
        <taxon>Neoaves</taxon>
        <taxon>Telluraves</taxon>
        <taxon>Coraciimorphae</taxon>
        <taxon>Bucerotiformes</taxon>
        <taxon>Bucorvidae</taxon>
        <taxon>Bucorvus</taxon>
    </lineage>
</organism>
<proteinExistence type="inferred from homology"/>
<dbReference type="PRINTS" id="PR00389">
    <property type="entry name" value="PHPHLIPASEA2"/>
</dbReference>
<dbReference type="PANTHER" id="PTHR11716">
    <property type="entry name" value="PHOSPHOLIPASE A2 FAMILY MEMBER"/>
    <property type="match status" value="1"/>
</dbReference>
<keyword evidence="5" id="KW-0106">Calcium</keyword>
<evidence type="ECO:0000256" key="1">
    <source>
        <dbReference type="ARBA" id="ARBA00004613"/>
    </source>
</evidence>
<dbReference type="GO" id="GO:0006644">
    <property type="term" value="P:phospholipid metabolic process"/>
    <property type="evidence" value="ECO:0007669"/>
    <property type="project" value="InterPro"/>
</dbReference>
<dbReference type="GO" id="GO:0047498">
    <property type="term" value="F:calcium-dependent phospholipase A2 activity"/>
    <property type="evidence" value="ECO:0007669"/>
    <property type="project" value="TreeGrafter"/>
</dbReference>
<feature type="binding site" evidence="5">
    <location>
        <position position="46"/>
    </location>
    <ligand>
        <name>Ca(2+)</name>
        <dbReference type="ChEBI" id="CHEBI:29108"/>
    </ligand>
</feature>
<feature type="non-terminal residue" evidence="9">
    <location>
        <position position="141"/>
    </location>
</feature>
<dbReference type="GO" id="GO:0005543">
    <property type="term" value="F:phospholipid binding"/>
    <property type="evidence" value="ECO:0007669"/>
    <property type="project" value="TreeGrafter"/>
</dbReference>
<feature type="disulfide bond" evidence="6">
    <location>
        <begin position="45"/>
        <end position="61"/>
    </location>
</feature>
<evidence type="ECO:0000256" key="7">
    <source>
        <dbReference type="RuleBase" id="RU003654"/>
    </source>
</evidence>
<dbReference type="FunFam" id="1.20.90.10:FF:000001">
    <property type="entry name" value="Basic phospholipase A2 homolog"/>
    <property type="match status" value="1"/>
</dbReference>
<dbReference type="GO" id="GO:0016042">
    <property type="term" value="P:lipid catabolic process"/>
    <property type="evidence" value="ECO:0007669"/>
    <property type="project" value="InterPro"/>
</dbReference>
<evidence type="ECO:0000256" key="6">
    <source>
        <dbReference type="PIRSR" id="PIRSR601211-3"/>
    </source>
</evidence>
<evidence type="ECO:0000256" key="3">
    <source>
        <dbReference type="ARBA" id="ARBA00023157"/>
    </source>
</evidence>
<feature type="disulfide bond" evidence="6">
    <location>
        <begin position="66"/>
        <end position="141"/>
    </location>
</feature>
<feature type="disulfide bond" evidence="6">
    <location>
        <begin position="67"/>
        <end position="107"/>
    </location>
</feature>
<feature type="non-terminal residue" evidence="9">
    <location>
        <position position="1"/>
    </location>
</feature>
<dbReference type="AlphaFoldDB" id="A0A7K4Z550"/>
<name>A0A7K4Z550_BUCAB</name>
<protein>
    <submittedName>
        <fullName evidence="9">PA2GE phospholipase</fullName>
    </submittedName>
</protein>
<keyword evidence="5" id="KW-0479">Metal-binding</keyword>
<reference evidence="9 10" key="1">
    <citation type="submission" date="2019-09" db="EMBL/GenBank/DDBJ databases">
        <title>Bird 10,000 Genomes (B10K) Project - Family phase.</title>
        <authorList>
            <person name="Zhang G."/>
        </authorList>
    </citation>
    <scope>NUCLEOTIDE SEQUENCE [LARGE SCALE GENOMIC DNA]</scope>
    <source>
        <strain evidence="9">B10K-DU-012-80</strain>
    </source>
</reference>
<comment type="cofactor">
    <cofactor evidence="5">
        <name>Ca(2+)</name>
        <dbReference type="ChEBI" id="CHEBI:29108"/>
    </cofactor>
    <text evidence="5">Binds 1 Ca(2+) ion per subunit.</text>
</comment>
<dbReference type="CDD" id="cd00125">
    <property type="entry name" value="PLA2c"/>
    <property type="match status" value="1"/>
</dbReference>
<dbReference type="GO" id="GO:0005509">
    <property type="term" value="F:calcium ion binding"/>
    <property type="evidence" value="ECO:0007669"/>
    <property type="project" value="InterPro"/>
</dbReference>
<dbReference type="OrthoDB" id="5841574at2759"/>
<gene>
    <name evidence="9" type="primary">Pla2g2e</name>
    <name evidence="9" type="ORF">BUCABY_R13968</name>
</gene>
<feature type="domain" description="Phospholipase A2-like central" evidence="8">
    <location>
        <begin position="19"/>
        <end position="135"/>
    </location>
</feature>
<dbReference type="InterPro" id="IPR001211">
    <property type="entry name" value="PLA2"/>
</dbReference>
<evidence type="ECO:0000259" key="8">
    <source>
        <dbReference type="SMART" id="SM00085"/>
    </source>
</evidence>
<feature type="active site" evidence="4">
    <location>
        <position position="108"/>
    </location>
</feature>
<keyword evidence="10" id="KW-1185">Reference proteome</keyword>
<comment type="similarity">
    <text evidence="7">Belongs to the phospholipase A2 family.</text>
</comment>
<dbReference type="PROSITE" id="PS00118">
    <property type="entry name" value="PA2_HIS"/>
    <property type="match status" value="1"/>
</dbReference>
<dbReference type="SMART" id="SM00085">
    <property type="entry name" value="PA2c"/>
    <property type="match status" value="1"/>
</dbReference>